<dbReference type="PANTHER" id="PTHR35317:SF23">
    <property type="entry name" value="OS04G0629600 PROTEIN"/>
    <property type="match status" value="1"/>
</dbReference>
<dbReference type="AlphaFoldDB" id="A0A833V1Y2"/>
<dbReference type="PANTHER" id="PTHR35317">
    <property type="entry name" value="OS04G0629600 PROTEIN"/>
    <property type="match status" value="1"/>
</dbReference>
<reference evidence="1" key="1">
    <citation type="submission" date="2020-01" db="EMBL/GenBank/DDBJ databases">
        <title>Genome sequence of Kobresia littledalei, the first chromosome-level genome in the family Cyperaceae.</title>
        <authorList>
            <person name="Qu G."/>
        </authorList>
    </citation>
    <scope>NUCLEOTIDE SEQUENCE</scope>
    <source>
        <strain evidence="1">C.B.Clarke</strain>
        <tissue evidence="1">Leaf</tissue>
    </source>
</reference>
<comment type="caution">
    <text evidence="1">The sequence shown here is derived from an EMBL/GenBank/DDBJ whole genome shotgun (WGS) entry which is preliminary data.</text>
</comment>
<name>A0A833V1Y2_9POAL</name>
<keyword evidence="2" id="KW-1185">Reference proteome</keyword>
<protein>
    <submittedName>
        <fullName evidence="1">Gag-polypeptide of LTR copia-type</fullName>
    </submittedName>
</protein>
<proteinExistence type="predicted"/>
<dbReference type="Proteomes" id="UP000623129">
    <property type="component" value="Unassembled WGS sequence"/>
</dbReference>
<dbReference type="Pfam" id="PF14223">
    <property type="entry name" value="Retrotran_gag_2"/>
    <property type="match status" value="1"/>
</dbReference>
<evidence type="ECO:0000313" key="1">
    <source>
        <dbReference type="EMBL" id="KAF3320262.1"/>
    </source>
</evidence>
<organism evidence="1 2">
    <name type="scientific">Carex littledalei</name>
    <dbReference type="NCBI Taxonomy" id="544730"/>
    <lineage>
        <taxon>Eukaryota</taxon>
        <taxon>Viridiplantae</taxon>
        <taxon>Streptophyta</taxon>
        <taxon>Embryophyta</taxon>
        <taxon>Tracheophyta</taxon>
        <taxon>Spermatophyta</taxon>
        <taxon>Magnoliopsida</taxon>
        <taxon>Liliopsida</taxon>
        <taxon>Poales</taxon>
        <taxon>Cyperaceae</taxon>
        <taxon>Cyperoideae</taxon>
        <taxon>Cariceae</taxon>
        <taxon>Carex</taxon>
        <taxon>Carex subgen. Euthyceras</taxon>
    </lineage>
</organism>
<dbReference type="OrthoDB" id="776828at2759"/>
<evidence type="ECO:0000313" key="2">
    <source>
        <dbReference type="Proteomes" id="UP000623129"/>
    </source>
</evidence>
<gene>
    <name evidence="1" type="ORF">FCM35_KLT22134</name>
</gene>
<accession>A0A833V1Y2</accession>
<sequence length="146" mass="16629">MINYLNILDLWSVIEKAYEPEYANSVGNEAKVEVHASTERKKLNNLAINAIYNAVSESVALLFGNTTNAKEMWDTLIDRYEGNTQIKRTKIAGLDTKFETFKIENGENVEDMYNRLMHIQNEFIELGEPLSNDKIVGKLLRVMLGA</sequence>
<dbReference type="EMBL" id="SWLB01000081">
    <property type="protein sequence ID" value="KAF3320262.1"/>
    <property type="molecule type" value="Genomic_DNA"/>
</dbReference>